<comment type="caution">
    <text evidence="2">The sequence shown here is derived from an EMBL/GenBank/DDBJ whole genome shotgun (WGS) entry which is preliminary data.</text>
</comment>
<dbReference type="InterPro" id="IPR007374">
    <property type="entry name" value="ASCH_domain"/>
</dbReference>
<evidence type="ECO:0000313" key="2">
    <source>
        <dbReference type="EMBL" id="MBM7644179.1"/>
    </source>
</evidence>
<dbReference type="PANTHER" id="PTHR39203:SF1">
    <property type="entry name" value="CYTOPLASMIC PROTEIN"/>
    <property type="match status" value="1"/>
</dbReference>
<dbReference type="SUPFAM" id="SSF88697">
    <property type="entry name" value="PUA domain-like"/>
    <property type="match status" value="1"/>
</dbReference>
<keyword evidence="3" id="KW-1185">Reference proteome</keyword>
<dbReference type="PANTHER" id="PTHR39203">
    <property type="entry name" value="CYTOPLASMIC PROTEIN-RELATED"/>
    <property type="match status" value="1"/>
</dbReference>
<dbReference type="Pfam" id="PF04266">
    <property type="entry name" value="ASCH"/>
    <property type="match status" value="1"/>
</dbReference>
<name>A0ABS2PXG5_9BACL</name>
<proteinExistence type="predicted"/>
<dbReference type="InterPro" id="IPR015947">
    <property type="entry name" value="PUA-like_sf"/>
</dbReference>
<protein>
    <submittedName>
        <fullName evidence="2">Uncharacterized protein YhfF</fullName>
    </submittedName>
</protein>
<sequence>MSTKIKESKYKSVFGWDGDNGLGERLIRRILDGKKTATCAPKEAYTKGELKETYKSAGKVVTVYDKDNQPRCNIKITDVFETTFGSPDLRLVIGEGYGTSIQQFQEDHRQAWKDYTENGFRLNDETILVVELFELVKD</sequence>
<gene>
    <name evidence="2" type="ORF">JOD45_000370</name>
</gene>
<dbReference type="PIRSF" id="PIRSF021320">
    <property type="entry name" value="DUF984"/>
    <property type="match status" value="1"/>
</dbReference>
<organism evidence="2 3">
    <name type="scientific">Scopulibacillus daqui</name>
    <dbReference type="NCBI Taxonomy" id="1469162"/>
    <lineage>
        <taxon>Bacteria</taxon>
        <taxon>Bacillati</taxon>
        <taxon>Bacillota</taxon>
        <taxon>Bacilli</taxon>
        <taxon>Bacillales</taxon>
        <taxon>Sporolactobacillaceae</taxon>
        <taxon>Scopulibacillus</taxon>
    </lineage>
</organism>
<dbReference type="SMART" id="SM01022">
    <property type="entry name" value="ASCH"/>
    <property type="match status" value="1"/>
</dbReference>
<dbReference type="InterPro" id="IPR009326">
    <property type="entry name" value="DUF984"/>
</dbReference>
<dbReference type="Gene3D" id="3.10.400.10">
    <property type="entry name" value="Sulfate adenylyltransferase"/>
    <property type="match status" value="1"/>
</dbReference>
<reference evidence="2 3" key="1">
    <citation type="submission" date="2021-01" db="EMBL/GenBank/DDBJ databases">
        <title>Genomic Encyclopedia of Type Strains, Phase IV (KMG-IV): sequencing the most valuable type-strain genomes for metagenomic binning, comparative biology and taxonomic classification.</title>
        <authorList>
            <person name="Goeker M."/>
        </authorList>
    </citation>
    <scope>NUCLEOTIDE SEQUENCE [LARGE SCALE GENOMIC DNA]</scope>
    <source>
        <strain evidence="2 3">DSM 28236</strain>
    </source>
</reference>
<dbReference type="Proteomes" id="UP000808914">
    <property type="component" value="Unassembled WGS sequence"/>
</dbReference>
<evidence type="ECO:0000259" key="1">
    <source>
        <dbReference type="SMART" id="SM01022"/>
    </source>
</evidence>
<dbReference type="EMBL" id="JAFBER010000001">
    <property type="protein sequence ID" value="MBM7644179.1"/>
    <property type="molecule type" value="Genomic_DNA"/>
</dbReference>
<evidence type="ECO:0000313" key="3">
    <source>
        <dbReference type="Proteomes" id="UP000808914"/>
    </source>
</evidence>
<accession>A0ABS2PXG5</accession>
<feature type="domain" description="ASCH" evidence="1">
    <location>
        <begin position="20"/>
        <end position="137"/>
    </location>
</feature>